<keyword evidence="9" id="KW-1185">Reference proteome</keyword>
<evidence type="ECO:0000313" key="8">
    <source>
        <dbReference type="EMBL" id="CEO87640.1"/>
    </source>
</evidence>
<gene>
    <name evidence="8" type="ORF">SSCH_1160022</name>
</gene>
<dbReference type="InterPro" id="IPR004646">
    <property type="entry name" value="Fe-S_hydro-lyase_TtdA-typ_cat"/>
</dbReference>
<dbReference type="PANTHER" id="PTHR30389">
    <property type="entry name" value="FUMARATE HYDRATASE-RELATED"/>
    <property type="match status" value="1"/>
</dbReference>
<evidence type="ECO:0000259" key="7">
    <source>
        <dbReference type="Pfam" id="PF05681"/>
    </source>
</evidence>
<reference evidence="9" key="1">
    <citation type="submission" date="2015-01" db="EMBL/GenBank/DDBJ databases">
        <authorList>
            <person name="Manzoor Shahid"/>
            <person name="Zubair Saima"/>
        </authorList>
    </citation>
    <scope>NUCLEOTIDE SEQUENCE [LARGE SCALE GENOMIC DNA]</scope>
    <source>
        <strain evidence="9">Sp3</strain>
    </source>
</reference>
<dbReference type="AlphaFoldDB" id="A0A0B7MC46"/>
<keyword evidence="5" id="KW-0411">Iron-sulfur</keyword>
<dbReference type="InterPro" id="IPR051208">
    <property type="entry name" value="Class-I_Fumarase/Tartrate_DH"/>
</dbReference>
<keyword evidence="6 8" id="KW-0456">Lyase</keyword>
<dbReference type="Proteomes" id="UP000046155">
    <property type="component" value="Unassembled WGS sequence"/>
</dbReference>
<feature type="domain" description="Fe-S hydro-lyase tartrate dehydratase alpha-type catalytic" evidence="7">
    <location>
        <begin position="11"/>
        <end position="102"/>
    </location>
</feature>
<comment type="similarity">
    <text evidence="1">Belongs to the class-I fumarase family.</text>
</comment>
<evidence type="ECO:0000256" key="6">
    <source>
        <dbReference type="ARBA" id="ARBA00023239"/>
    </source>
</evidence>
<evidence type="ECO:0000256" key="2">
    <source>
        <dbReference type="ARBA" id="ARBA00022485"/>
    </source>
</evidence>
<protein>
    <submittedName>
        <fullName evidence="8">Fe-S type hydro-lyases tartrate/fumarate alpha region</fullName>
    </submittedName>
</protein>
<evidence type="ECO:0000313" key="9">
    <source>
        <dbReference type="Proteomes" id="UP000046155"/>
    </source>
</evidence>
<dbReference type="GO" id="GO:0016829">
    <property type="term" value="F:lyase activity"/>
    <property type="evidence" value="ECO:0007669"/>
    <property type="project" value="UniProtKB-KW"/>
</dbReference>
<organism evidence="8 9">
    <name type="scientific">Syntrophaceticus schinkii</name>
    <dbReference type="NCBI Taxonomy" id="499207"/>
    <lineage>
        <taxon>Bacteria</taxon>
        <taxon>Bacillati</taxon>
        <taxon>Bacillota</taxon>
        <taxon>Clostridia</taxon>
        <taxon>Thermoanaerobacterales</taxon>
        <taxon>Thermoanaerobacterales Family III. Incertae Sedis</taxon>
        <taxon>Syntrophaceticus</taxon>
    </lineage>
</organism>
<dbReference type="GO" id="GO:0051539">
    <property type="term" value="F:4 iron, 4 sulfur cluster binding"/>
    <property type="evidence" value="ECO:0007669"/>
    <property type="project" value="UniProtKB-KW"/>
</dbReference>
<dbReference type="PANTHER" id="PTHR30389:SF17">
    <property type="entry name" value="L(+)-TARTRATE DEHYDRATASE SUBUNIT ALPHA-RELATED"/>
    <property type="match status" value="1"/>
</dbReference>
<name>A0A0B7MC46_9FIRM</name>
<keyword evidence="2" id="KW-0004">4Fe-4S</keyword>
<accession>A0A0B7MC46</accession>
<evidence type="ECO:0000256" key="1">
    <source>
        <dbReference type="ARBA" id="ARBA00008876"/>
    </source>
</evidence>
<dbReference type="GO" id="GO:0046872">
    <property type="term" value="F:metal ion binding"/>
    <property type="evidence" value="ECO:0007669"/>
    <property type="project" value="UniProtKB-KW"/>
</dbReference>
<evidence type="ECO:0000256" key="5">
    <source>
        <dbReference type="ARBA" id="ARBA00023014"/>
    </source>
</evidence>
<evidence type="ECO:0000256" key="3">
    <source>
        <dbReference type="ARBA" id="ARBA00022723"/>
    </source>
</evidence>
<dbReference type="EMBL" id="CDRZ01000020">
    <property type="protein sequence ID" value="CEO87640.1"/>
    <property type="molecule type" value="Genomic_DNA"/>
</dbReference>
<keyword evidence="4" id="KW-0408">Iron</keyword>
<dbReference type="Pfam" id="PF05681">
    <property type="entry name" value="Fumerase"/>
    <property type="match status" value="1"/>
</dbReference>
<evidence type="ECO:0000256" key="4">
    <source>
        <dbReference type="ARBA" id="ARBA00023004"/>
    </source>
</evidence>
<proteinExistence type="inferred from homology"/>
<sequence>MREIAAHLITDKIAQLCQEANFDLPSAVWDALQKAQDVEESPQGKRILGELCENARIAREERVPLCQDTGMALVFVEIGQDVHVTDGSLTEAINAGVARGYYRWISAQIRCCWSFAAHKYRG</sequence>
<keyword evidence="3" id="KW-0479">Metal-binding</keyword>